<dbReference type="Proteomes" id="UP001207930">
    <property type="component" value="Unassembled WGS sequence"/>
</dbReference>
<accession>A0ABT3FS01</accession>
<dbReference type="Gene3D" id="2.60.120.10">
    <property type="entry name" value="Jelly Rolls"/>
    <property type="match status" value="1"/>
</dbReference>
<evidence type="ECO:0000313" key="1">
    <source>
        <dbReference type="EMBL" id="MCW1886353.1"/>
    </source>
</evidence>
<proteinExistence type="predicted"/>
<dbReference type="EMBL" id="JAPDDS010000009">
    <property type="protein sequence ID" value="MCW1886353.1"/>
    <property type="molecule type" value="Genomic_DNA"/>
</dbReference>
<keyword evidence="2" id="KW-1185">Reference proteome</keyword>
<sequence length="251" mass="28208">MSTMHTDPWAGLNPDARARLETRDYSLADLGQRLATTGLNASEAIAGRDSLADAWIPGVELFQRRVYQQKGRGYFGELTRLNEGPLDRIGLVPRQWASAMMHRDSAKGFHIHPPHIPEGTVPSEWFRKLYIEEPENYALRPYDREQWDVMFFLTGICEMLLVDERQGMPRRVMRFTIPGDSRPGPDNAAVIIPSGVAHALRNIGNEDLILVYGTSTVFHPAWEGRIASDVEKAPLPPDWDRYIAGGNSSPT</sequence>
<protein>
    <recommendedName>
        <fullName evidence="3">dTDP-4-dehydrorhamnose 3,5-epimerase</fullName>
    </recommendedName>
</protein>
<reference evidence="1 2" key="1">
    <citation type="submission" date="2022-10" db="EMBL/GenBank/DDBJ databases">
        <title>Luteolibacter flavescens strain MCCC 1K03193, whole genome shotgun sequencing project.</title>
        <authorList>
            <person name="Zhao G."/>
            <person name="Shen L."/>
        </authorList>
    </citation>
    <scope>NUCLEOTIDE SEQUENCE [LARGE SCALE GENOMIC DNA]</scope>
    <source>
        <strain evidence="1 2">MCCC 1K03193</strain>
    </source>
</reference>
<dbReference type="InterPro" id="IPR014710">
    <property type="entry name" value="RmlC-like_jellyroll"/>
</dbReference>
<dbReference type="SUPFAM" id="SSF51182">
    <property type="entry name" value="RmlC-like cupins"/>
    <property type="match status" value="1"/>
</dbReference>
<dbReference type="InterPro" id="IPR011051">
    <property type="entry name" value="RmlC_Cupin_sf"/>
</dbReference>
<name>A0ABT3FS01_9BACT</name>
<evidence type="ECO:0008006" key="3">
    <source>
        <dbReference type="Google" id="ProtNLM"/>
    </source>
</evidence>
<evidence type="ECO:0000313" key="2">
    <source>
        <dbReference type="Proteomes" id="UP001207930"/>
    </source>
</evidence>
<comment type="caution">
    <text evidence="1">The sequence shown here is derived from an EMBL/GenBank/DDBJ whole genome shotgun (WGS) entry which is preliminary data.</text>
</comment>
<dbReference type="RefSeq" id="WP_264502309.1">
    <property type="nucleotide sequence ID" value="NZ_JAPDDS010000009.1"/>
</dbReference>
<gene>
    <name evidence="1" type="ORF">OKA04_16565</name>
</gene>
<organism evidence="1 2">
    <name type="scientific">Luteolibacter flavescens</name>
    <dbReference type="NCBI Taxonomy" id="1859460"/>
    <lineage>
        <taxon>Bacteria</taxon>
        <taxon>Pseudomonadati</taxon>
        <taxon>Verrucomicrobiota</taxon>
        <taxon>Verrucomicrobiia</taxon>
        <taxon>Verrucomicrobiales</taxon>
        <taxon>Verrucomicrobiaceae</taxon>
        <taxon>Luteolibacter</taxon>
    </lineage>
</organism>